<reference evidence="2 5" key="2">
    <citation type="journal article" date="2020" name="FEMS Microbiol. Ecol.">
        <title>Temporal dynamics of bacterial communities during seed development and maturation.</title>
        <authorList>
            <person name="Chesneau G."/>
            <person name="Torres-Cortes G."/>
            <person name="Briand M."/>
            <person name="Darrasse A."/>
            <person name="Preveaux A."/>
            <person name="Marais C."/>
            <person name="Jacques M.A."/>
            <person name="Shade A."/>
            <person name="Barret M."/>
        </authorList>
    </citation>
    <scope>NUCLEOTIDE SEQUENCE [LARGE SCALE GENOMIC DNA]</scope>
    <source>
        <strain evidence="2 5">CFBP13732</strain>
    </source>
</reference>
<dbReference type="OrthoDB" id="9780765at2"/>
<dbReference type="EMBL" id="QGAC01000001">
    <property type="protein sequence ID" value="TKJ95184.1"/>
    <property type="molecule type" value="Genomic_DNA"/>
</dbReference>
<comment type="caution">
    <text evidence="3">The sequence shown here is derived from an EMBL/GenBank/DDBJ whole genome shotgun (WGS) entry which is preliminary data.</text>
</comment>
<evidence type="ECO:0000313" key="2">
    <source>
        <dbReference type="EMBL" id="MBD8105109.1"/>
    </source>
</evidence>
<dbReference type="EMBL" id="JACYNN010000001">
    <property type="protein sequence ID" value="MBD8105109.1"/>
    <property type="molecule type" value="Genomic_DNA"/>
</dbReference>
<organism evidence="3 4">
    <name type="scientific">Erwinia persicina</name>
    <dbReference type="NCBI Taxonomy" id="55211"/>
    <lineage>
        <taxon>Bacteria</taxon>
        <taxon>Pseudomonadati</taxon>
        <taxon>Pseudomonadota</taxon>
        <taxon>Gammaproteobacteria</taxon>
        <taxon>Enterobacterales</taxon>
        <taxon>Erwiniaceae</taxon>
        <taxon>Erwinia</taxon>
    </lineage>
</organism>
<feature type="domain" description="Serine aminopeptidase S33" evidence="1">
    <location>
        <begin position="43"/>
        <end position="277"/>
    </location>
</feature>
<dbReference type="GO" id="GO:0016787">
    <property type="term" value="F:hydrolase activity"/>
    <property type="evidence" value="ECO:0007669"/>
    <property type="project" value="UniProtKB-KW"/>
</dbReference>
<evidence type="ECO:0000259" key="1">
    <source>
        <dbReference type="Pfam" id="PF12146"/>
    </source>
</evidence>
<sequence length="301" mass="33432">MINFDRFTEQASHFDAVLPRPAQITTTNREGLHYRLYQSLKTPNDLIIVYHGGGVHLDAGYDILARQITQDESIAVCLVDIRGHGGSTGAKGQLANVASVWRDVDTLVSWMRTLFPHTAMHLLGHSSGAGMLINYFTRHLPQQKTDSLIFLAPELGPFAPEVRQRTTSAPFARVSQWPFIINALSGGWLLGNYPAVRLNFPDKVKATALDFVQHYSVNMANALTPRHPAKQLAALPLSTSWFAAGDDELFSAQAIAVFAKQHGNTHLRFQILEDCSHLNCVFCLEEGIQQHLNALRQKRAV</sequence>
<dbReference type="SUPFAM" id="SSF53474">
    <property type="entry name" value="alpha/beta-Hydrolases"/>
    <property type="match status" value="1"/>
</dbReference>
<reference evidence="3 4" key="1">
    <citation type="journal article" date="2019" name="Sci. Rep.">
        <title>Differences in resource use lead to coexistence of seed-transmitted microbial populations.</title>
        <authorList>
            <person name="Torres-Cortes G."/>
            <person name="Garcia B.J."/>
            <person name="Compant S."/>
            <person name="Rezki S."/>
            <person name="Jones P."/>
            <person name="Preveaux A."/>
            <person name="Briand M."/>
            <person name="Roulet A."/>
            <person name="Bouchez O."/>
            <person name="Jacobson D."/>
            <person name="Barret M."/>
        </authorList>
    </citation>
    <scope>NUCLEOTIDE SEQUENCE [LARGE SCALE GENOMIC DNA]</scope>
    <source>
        <strain evidence="3 4">CFBP13511</strain>
    </source>
</reference>
<dbReference type="STRING" id="1219360.GCA_001571305_00807"/>
<gene>
    <name evidence="3" type="ORF">EpCFBP13511_02175</name>
    <name evidence="2" type="ORF">IFT93_01570</name>
</gene>
<dbReference type="RefSeq" id="WP_137268611.1">
    <property type="nucleotide sequence ID" value="NZ_JACYNM010000001.1"/>
</dbReference>
<dbReference type="InterPro" id="IPR051044">
    <property type="entry name" value="MAG_DAG_Lipase"/>
</dbReference>
<accession>A0A4U3FMV2</accession>
<dbReference type="PANTHER" id="PTHR11614">
    <property type="entry name" value="PHOSPHOLIPASE-RELATED"/>
    <property type="match status" value="1"/>
</dbReference>
<evidence type="ECO:0000313" key="4">
    <source>
        <dbReference type="Proteomes" id="UP000306393"/>
    </source>
</evidence>
<proteinExistence type="predicted"/>
<dbReference type="InterPro" id="IPR029058">
    <property type="entry name" value="AB_hydrolase_fold"/>
</dbReference>
<dbReference type="Pfam" id="PF12146">
    <property type="entry name" value="Hydrolase_4"/>
    <property type="match status" value="1"/>
</dbReference>
<name>A0A4U3FMV2_9GAMM</name>
<dbReference type="InterPro" id="IPR022742">
    <property type="entry name" value="Hydrolase_4"/>
</dbReference>
<keyword evidence="2" id="KW-0378">Hydrolase</keyword>
<dbReference type="Proteomes" id="UP000306393">
    <property type="component" value="Unassembled WGS sequence"/>
</dbReference>
<dbReference type="Gene3D" id="3.40.50.1820">
    <property type="entry name" value="alpha/beta hydrolase"/>
    <property type="match status" value="1"/>
</dbReference>
<keyword evidence="5" id="KW-1185">Reference proteome</keyword>
<dbReference type="AlphaFoldDB" id="A0A4U3FMV2"/>
<protein>
    <submittedName>
        <fullName evidence="2">Alpha/beta fold hydrolase</fullName>
    </submittedName>
    <submittedName>
        <fullName evidence="3">Lysophospholipase</fullName>
    </submittedName>
</protein>
<evidence type="ECO:0000313" key="5">
    <source>
        <dbReference type="Proteomes" id="UP000661012"/>
    </source>
</evidence>
<evidence type="ECO:0000313" key="3">
    <source>
        <dbReference type="EMBL" id="TKJ95184.1"/>
    </source>
</evidence>
<dbReference type="Proteomes" id="UP000661012">
    <property type="component" value="Unassembled WGS sequence"/>
</dbReference>